<evidence type="ECO:0000313" key="3">
    <source>
        <dbReference type="Proteomes" id="UP000308197"/>
    </source>
</evidence>
<protein>
    <submittedName>
        <fullName evidence="2">Uncharacterized protein</fullName>
    </submittedName>
</protein>
<dbReference type="Proteomes" id="UP000308197">
    <property type="component" value="Unassembled WGS sequence"/>
</dbReference>
<keyword evidence="3" id="KW-1185">Reference proteome</keyword>
<feature type="compositionally biased region" description="Polar residues" evidence="1">
    <location>
        <begin position="86"/>
        <end position="104"/>
    </location>
</feature>
<dbReference type="AlphaFoldDB" id="A0A5C3NYP3"/>
<accession>A0A5C3NYP3</accession>
<sequence>MDTGKRRARTERVQSKVHTFNTMAYSGGGRAVVSAATSSKQRKSSEGEGKIWGMDDEVSKTRRLSALSPRTFPRAGTCFVKHTPRNHWQSPSQSSLHMQSLRSEQGQRSSVVLAPTRAASCPASTCSVRGSKFAHDVLDPRSEQRASRSQVGVASTSRERPHFPLCKPRPLAGIVAPGIAVSAPIACLGRARWRTPSDRGFAARFTTNTSGSGRRAYTTVPVRWDCSPLSDQSHEHRPCPCPAGWGEGC</sequence>
<reference evidence="2 3" key="1">
    <citation type="journal article" date="2019" name="Nat. Ecol. Evol.">
        <title>Megaphylogeny resolves global patterns of mushroom evolution.</title>
        <authorList>
            <person name="Varga T."/>
            <person name="Krizsan K."/>
            <person name="Foldi C."/>
            <person name="Dima B."/>
            <person name="Sanchez-Garcia M."/>
            <person name="Sanchez-Ramirez S."/>
            <person name="Szollosi G.J."/>
            <person name="Szarkandi J.G."/>
            <person name="Papp V."/>
            <person name="Albert L."/>
            <person name="Andreopoulos W."/>
            <person name="Angelini C."/>
            <person name="Antonin V."/>
            <person name="Barry K.W."/>
            <person name="Bougher N.L."/>
            <person name="Buchanan P."/>
            <person name="Buyck B."/>
            <person name="Bense V."/>
            <person name="Catcheside P."/>
            <person name="Chovatia M."/>
            <person name="Cooper J."/>
            <person name="Damon W."/>
            <person name="Desjardin D."/>
            <person name="Finy P."/>
            <person name="Geml J."/>
            <person name="Haridas S."/>
            <person name="Hughes K."/>
            <person name="Justo A."/>
            <person name="Karasinski D."/>
            <person name="Kautmanova I."/>
            <person name="Kiss B."/>
            <person name="Kocsube S."/>
            <person name="Kotiranta H."/>
            <person name="LaButti K.M."/>
            <person name="Lechner B.E."/>
            <person name="Liimatainen K."/>
            <person name="Lipzen A."/>
            <person name="Lukacs Z."/>
            <person name="Mihaltcheva S."/>
            <person name="Morgado L.N."/>
            <person name="Niskanen T."/>
            <person name="Noordeloos M.E."/>
            <person name="Ohm R.A."/>
            <person name="Ortiz-Santana B."/>
            <person name="Ovrebo C."/>
            <person name="Racz N."/>
            <person name="Riley R."/>
            <person name="Savchenko A."/>
            <person name="Shiryaev A."/>
            <person name="Soop K."/>
            <person name="Spirin V."/>
            <person name="Szebenyi C."/>
            <person name="Tomsovsky M."/>
            <person name="Tulloss R.E."/>
            <person name="Uehling J."/>
            <person name="Grigoriev I.V."/>
            <person name="Vagvolgyi C."/>
            <person name="Papp T."/>
            <person name="Martin F.M."/>
            <person name="Miettinen O."/>
            <person name="Hibbett D.S."/>
            <person name="Nagy L.G."/>
        </authorList>
    </citation>
    <scope>NUCLEOTIDE SEQUENCE [LARGE SCALE GENOMIC DNA]</scope>
    <source>
        <strain evidence="2 3">HHB13444</strain>
    </source>
</reference>
<dbReference type="EMBL" id="ML211599">
    <property type="protein sequence ID" value="TFK81478.1"/>
    <property type="molecule type" value="Genomic_DNA"/>
</dbReference>
<feature type="compositionally biased region" description="Polar residues" evidence="1">
    <location>
        <begin position="147"/>
        <end position="156"/>
    </location>
</feature>
<feature type="region of interest" description="Disordered" evidence="1">
    <location>
        <begin position="137"/>
        <end position="161"/>
    </location>
</feature>
<organism evidence="2 3">
    <name type="scientific">Polyporus arcularius HHB13444</name>
    <dbReference type="NCBI Taxonomy" id="1314778"/>
    <lineage>
        <taxon>Eukaryota</taxon>
        <taxon>Fungi</taxon>
        <taxon>Dikarya</taxon>
        <taxon>Basidiomycota</taxon>
        <taxon>Agaricomycotina</taxon>
        <taxon>Agaricomycetes</taxon>
        <taxon>Polyporales</taxon>
        <taxon>Polyporaceae</taxon>
        <taxon>Polyporus</taxon>
    </lineage>
</organism>
<gene>
    <name evidence="2" type="ORF">K466DRAFT_337005</name>
</gene>
<name>A0A5C3NYP3_9APHY</name>
<dbReference type="InParanoid" id="A0A5C3NYP3"/>
<evidence type="ECO:0000313" key="2">
    <source>
        <dbReference type="EMBL" id="TFK81478.1"/>
    </source>
</evidence>
<feature type="region of interest" description="Disordered" evidence="1">
    <location>
        <begin position="35"/>
        <end position="56"/>
    </location>
</feature>
<feature type="region of interest" description="Disordered" evidence="1">
    <location>
        <begin position="82"/>
        <end position="104"/>
    </location>
</feature>
<evidence type="ECO:0000256" key="1">
    <source>
        <dbReference type="SAM" id="MobiDB-lite"/>
    </source>
</evidence>
<proteinExistence type="predicted"/>
<feature type="compositionally biased region" description="Basic and acidic residues" evidence="1">
    <location>
        <begin position="137"/>
        <end position="146"/>
    </location>
</feature>